<evidence type="ECO:0000256" key="1">
    <source>
        <dbReference type="ARBA" id="ARBA00022729"/>
    </source>
</evidence>
<dbReference type="GO" id="GO:0009279">
    <property type="term" value="C:cell outer membrane"/>
    <property type="evidence" value="ECO:0007669"/>
    <property type="project" value="UniProtKB-SubCell"/>
</dbReference>
<comment type="subcellular location">
    <subcellularLocation>
        <location evidence="4">Cell outer membrane</location>
    </subcellularLocation>
</comment>
<dbReference type="Proteomes" id="UP000298738">
    <property type="component" value="Chromosome"/>
</dbReference>
<evidence type="ECO:0000256" key="3">
    <source>
        <dbReference type="ARBA" id="ARBA00023237"/>
    </source>
</evidence>
<dbReference type="OrthoDB" id="9779191at2"/>
<accession>A0A4D6Y3X2</accession>
<comment type="subunit">
    <text evidence="4">Part of the Bam complex, which is composed of the outer membrane protein BamA, and four lipoproteins BamB, BamC, BamD and BamE.</text>
</comment>
<gene>
    <name evidence="4" type="primary">bamD</name>
    <name evidence="6" type="ORF">D9V68_02035</name>
</gene>
<comment type="similarity">
    <text evidence="4">Belongs to the BamD family.</text>
</comment>
<sequence>MKIQKNIIFIFIFTILFFNLTVHSETLNKNVFIEKYILYKKSRKELREKRFDNAIYILENMKKNNTNYLENDRIQINLIYAYYKNLNFNLAQKNIKEFIYFYPNHPNMDYVIYIRCLISMILDKNIFFKCLPISYHKNDPHYAINAFFQLKKFIYQYPKSFYVINAKRNLIYLKNRLAEHDFEILKFYFLHKQYISVVNRGAEIIRKYSETLTARKTLIYMEKSFFALKIFDTSKKISEIIALNKI</sequence>
<dbReference type="InterPro" id="IPR017689">
    <property type="entry name" value="BamD"/>
</dbReference>
<keyword evidence="3 4" id="KW-0998">Cell outer membrane</keyword>
<dbReference type="CDD" id="cd15830">
    <property type="entry name" value="BamD"/>
    <property type="match status" value="1"/>
</dbReference>
<evidence type="ECO:0000259" key="5">
    <source>
        <dbReference type="Pfam" id="PF13525"/>
    </source>
</evidence>
<reference evidence="6 7" key="2">
    <citation type="submission" date="2019-05" db="EMBL/GenBank/DDBJ databases">
        <title>Genome evolution of the obligate endosymbiont Buchnera aphidicola.</title>
        <authorList>
            <person name="Moran N.A."/>
        </authorList>
    </citation>
    <scope>NUCLEOTIDE SEQUENCE [LARGE SCALE GENOMIC DNA]</scope>
    <source>
        <strain evidence="6 7">Hla</strain>
    </source>
</reference>
<dbReference type="Gene3D" id="1.25.40.10">
    <property type="entry name" value="Tetratricopeptide repeat domain"/>
    <property type="match status" value="1"/>
</dbReference>
<dbReference type="GO" id="GO:0051205">
    <property type="term" value="P:protein insertion into membrane"/>
    <property type="evidence" value="ECO:0007669"/>
    <property type="project" value="UniProtKB-UniRule"/>
</dbReference>
<name>A0A4D6Y3X2_9GAMM</name>
<dbReference type="EMBL" id="CP034876">
    <property type="protein sequence ID" value="QCI21118.1"/>
    <property type="molecule type" value="Genomic_DNA"/>
</dbReference>
<feature type="domain" description="Outer membrane lipoprotein BamD-like" evidence="5">
    <location>
        <begin position="38"/>
        <end position="233"/>
    </location>
</feature>
<dbReference type="HAMAP" id="MF_00922">
    <property type="entry name" value="OM_assembly_BamD"/>
    <property type="match status" value="1"/>
</dbReference>
<dbReference type="NCBIfam" id="TIGR03302">
    <property type="entry name" value="OM_YfiO"/>
    <property type="match status" value="1"/>
</dbReference>
<comment type="function">
    <text evidence="4">Part of the outer membrane protein assembly complex, which is involved in assembly and insertion of beta-barrel proteins into the outer membrane. Constitutes, with BamA, the core component of the assembly machinery.</text>
</comment>
<reference evidence="6 7" key="1">
    <citation type="submission" date="2018-12" db="EMBL/GenBank/DDBJ databases">
        <authorList>
            <person name="Chong R.A."/>
        </authorList>
    </citation>
    <scope>NUCLEOTIDE SEQUENCE [LARGE SCALE GENOMIC DNA]</scope>
    <source>
        <strain evidence="6 7">Hla</strain>
    </source>
</reference>
<evidence type="ECO:0000313" key="6">
    <source>
        <dbReference type="EMBL" id="QCI21118.1"/>
    </source>
</evidence>
<dbReference type="InterPro" id="IPR011990">
    <property type="entry name" value="TPR-like_helical_dom_sf"/>
</dbReference>
<dbReference type="Pfam" id="PF13525">
    <property type="entry name" value="YfiO"/>
    <property type="match status" value="1"/>
</dbReference>
<evidence type="ECO:0000256" key="2">
    <source>
        <dbReference type="ARBA" id="ARBA00023136"/>
    </source>
</evidence>
<keyword evidence="1 4" id="KW-0732">Signal</keyword>
<organism evidence="6 7">
    <name type="scientific">Buchnera aphidicola</name>
    <name type="common">Hyperomyzus lactucae</name>
    <dbReference type="NCBI Taxonomy" id="1241860"/>
    <lineage>
        <taxon>Bacteria</taxon>
        <taxon>Pseudomonadati</taxon>
        <taxon>Pseudomonadota</taxon>
        <taxon>Gammaproteobacteria</taxon>
        <taxon>Enterobacterales</taxon>
        <taxon>Erwiniaceae</taxon>
        <taxon>Buchnera</taxon>
    </lineage>
</organism>
<protein>
    <recommendedName>
        <fullName evidence="4">Outer membrane protein assembly factor BamD</fullName>
    </recommendedName>
</protein>
<dbReference type="AlphaFoldDB" id="A0A4D6Y3X2"/>
<proteinExistence type="inferred from homology"/>
<keyword evidence="2 4" id="KW-0472">Membrane</keyword>
<evidence type="ECO:0000256" key="4">
    <source>
        <dbReference type="HAMAP-Rule" id="MF_00922"/>
    </source>
</evidence>
<dbReference type="InterPro" id="IPR039565">
    <property type="entry name" value="BamD-like"/>
</dbReference>
<evidence type="ECO:0000313" key="7">
    <source>
        <dbReference type="Proteomes" id="UP000298738"/>
    </source>
</evidence>
<dbReference type="GO" id="GO:0043165">
    <property type="term" value="P:Gram-negative-bacterium-type cell outer membrane assembly"/>
    <property type="evidence" value="ECO:0007669"/>
    <property type="project" value="UniProtKB-UniRule"/>
</dbReference>
<dbReference type="RefSeq" id="WP_158357858.1">
    <property type="nucleotide sequence ID" value="NZ_CP034876.1"/>
</dbReference>